<feature type="domain" description="Hfq-related" evidence="1">
    <location>
        <begin position="8"/>
        <end position="67"/>
    </location>
</feature>
<evidence type="ECO:0000313" key="3">
    <source>
        <dbReference type="Proteomes" id="UP000654482"/>
    </source>
</evidence>
<dbReference type="InterPro" id="IPR053840">
    <property type="entry name" value="Hfq_1"/>
</dbReference>
<dbReference type="EMBL" id="JADEWZ010000055">
    <property type="protein sequence ID" value="MBE9118661.1"/>
    <property type="molecule type" value="Genomic_DNA"/>
</dbReference>
<sequence length="70" mass="8088">MTEFDTGFPSIRQIQGWITEQQAVEFKLLTGEVMSGRVFWQDPHCICLQDESEQPILVWRQAIAHAKLQA</sequence>
<dbReference type="AlphaFoldDB" id="A0A8J7E2Q8"/>
<keyword evidence="3" id="KW-1185">Reference proteome</keyword>
<proteinExistence type="predicted"/>
<dbReference type="Gene3D" id="2.30.30.100">
    <property type="match status" value="1"/>
</dbReference>
<protein>
    <submittedName>
        <fullName evidence="2">RNA-binding protein hfq</fullName>
    </submittedName>
</protein>
<reference evidence="2" key="1">
    <citation type="submission" date="2020-10" db="EMBL/GenBank/DDBJ databases">
        <authorList>
            <person name="Castelo-Branco R."/>
            <person name="Eusebio N."/>
            <person name="Adriana R."/>
            <person name="Vieira A."/>
            <person name="Brugerolle De Fraissinette N."/>
            <person name="Rezende De Castro R."/>
            <person name="Schneider M.P."/>
            <person name="Vasconcelos V."/>
            <person name="Leao P.N."/>
        </authorList>
    </citation>
    <scope>NUCLEOTIDE SEQUENCE</scope>
    <source>
        <strain evidence="2">LEGE 07157</strain>
    </source>
</reference>
<evidence type="ECO:0000259" key="1">
    <source>
        <dbReference type="Pfam" id="PF21979"/>
    </source>
</evidence>
<evidence type="ECO:0000313" key="2">
    <source>
        <dbReference type="EMBL" id="MBE9118661.1"/>
    </source>
</evidence>
<dbReference type="RefSeq" id="WP_194031744.1">
    <property type="nucleotide sequence ID" value="NZ_JADEWZ010000055.1"/>
</dbReference>
<gene>
    <name evidence="2" type="ORF">IQ249_22485</name>
</gene>
<accession>A0A8J7E2Q8</accession>
<dbReference type="InterPro" id="IPR010920">
    <property type="entry name" value="LSM_dom_sf"/>
</dbReference>
<dbReference type="Pfam" id="PF21979">
    <property type="entry name" value="Hfq_1"/>
    <property type="match status" value="1"/>
</dbReference>
<organism evidence="2 3">
    <name type="scientific">Lusitaniella coriacea LEGE 07157</name>
    <dbReference type="NCBI Taxonomy" id="945747"/>
    <lineage>
        <taxon>Bacteria</taxon>
        <taxon>Bacillati</taxon>
        <taxon>Cyanobacteriota</taxon>
        <taxon>Cyanophyceae</taxon>
        <taxon>Spirulinales</taxon>
        <taxon>Lusitaniellaceae</taxon>
        <taxon>Lusitaniella</taxon>
    </lineage>
</organism>
<dbReference type="SUPFAM" id="SSF50182">
    <property type="entry name" value="Sm-like ribonucleoproteins"/>
    <property type="match status" value="1"/>
</dbReference>
<dbReference type="NCBIfam" id="NF047718">
    <property type="entry name" value="Hfq_rel_Cyano"/>
    <property type="match status" value="1"/>
</dbReference>
<dbReference type="Proteomes" id="UP000654482">
    <property type="component" value="Unassembled WGS sequence"/>
</dbReference>
<name>A0A8J7E2Q8_9CYAN</name>
<comment type="caution">
    <text evidence="2">The sequence shown here is derived from an EMBL/GenBank/DDBJ whole genome shotgun (WGS) entry which is preliminary data.</text>
</comment>